<dbReference type="GeneID" id="107489483"/>
<dbReference type="KEGG" id="adu:107489483"/>
<feature type="region of interest" description="Disordered" evidence="2">
    <location>
        <begin position="305"/>
        <end position="350"/>
    </location>
</feature>
<dbReference type="RefSeq" id="XP_015965722.1">
    <property type="nucleotide sequence ID" value="XM_016110236.1"/>
</dbReference>
<evidence type="ECO:0000313" key="3">
    <source>
        <dbReference type="Proteomes" id="UP000515211"/>
    </source>
</evidence>
<evidence type="ECO:0000313" key="4">
    <source>
        <dbReference type="RefSeq" id="XP_015965722.1"/>
    </source>
</evidence>
<dbReference type="Proteomes" id="UP000515211">
    <property type="component" value="Chromosome 5"/>
</dbReference>
<feature type="region of interest" description="Disordered" evidence="2">
    <location>
        <begin position="416"/>
        <end position="439"/>
    </location>
</feature>
<protein>
    <submittedName>
        <fullName evidence="4">Uncharacterized protein LOC107489483</fullName>
    </submittedName>
</protein>
<dbReference type="AlphaFoldDB" id="A0A6P4DC38"/>
<evidence type="ECO:0000256" key="1">
    <source>
        <dbReference type="SAM" id="Coils"/>
    </source>
</evidence>
<name>A0A6P4DC38_ARADU</name>
<feature type="compositionally biased region" description="Polar residues" evidence="2">
    <location>
        <begin position="319"/>
        <end position="343"/>
    </location>
</feature>
<feature type="coiled-coil region" evidence="1">
    <location>
        <begin position="202"/>
        <end position="254"/>
    </location>
</feature>
<reference evidence="4" key="2">
    <citation type="submission" date="2025-08" db="UniProtKB">
        <authorList>
            <consortium name="RefSeq"/>
        </authorList>
    </citation>
    <scope>IDENTIFICATION</scope>
    <source>
        <tissue evidence="4">Whole plant</tissue>
    </source>
</reference>
<evidence type="ECO:0000256" key="2">
    <source>
        <dbReference type="SAM" id="MobiDB-lite"/>
    </source>
</evidence>
<proteinExistence type="predicted"/>
<keyword evidence="1" id="KW-0175">Coiled coil</keyword>
<sequence length="439" mass="50460">MNSRPCGFGYDYDYLVGDENLNDGSHCGIDEFSGREPYSYEQSPWQPSPSSYYDGNPSYNAYHSYEHDDSYHGYTSQPPPFYVPYSQPTSYFHQLPTYDPNLYSPYAYPCDDYEQATLESPPLQHLYLPTQIPMNDTLDIILQEQEELQTAFTSFTSTLQEFTSRIIPPSTNNQNNFPPQSFECKEMERVLQQAEEMKIVGNKEVEEDLKEVEQEGTQEQYDPTYVSKAEQELRDRFKEEMDRLQATIRQKIDSWDSYHNQNEFTDDCEKATKEGGMRETLESQVECKELEYVLQQAEEMKIVENKEVEENLEEVEQEGSSINENNSTSSDNEMSSQADSMNSRLEKAQSEFERISELKATRIAELEASLEKEKAKATAAVAAANASEEMAKAARESYTRTYAELVETKERLQSAQDDFYELEGHPSADVESGKDLDSL</sequence>
<feature type="compositionally biased region" description="Basic and acidic residues" evidence="2">
    <location>
        <begin position="422"/>
        <end position="439"/>
    </location>
</feature>
<keyword evidence="3" id="KW-1185">Reference proteome</keyword>
<gene>
    <name evidence="4" type="primary">LOC107489483</name>
</gene>
<accession>A0A6P4DC38</accession>
<organism evidence="3 4">
    <name type="scientific">Arachis duranensis</name>
    <name type="common">Wild peanut</name>
    <dbReference type="NCBI Taxonomy" id="130453"/>
    <lineage>
        <taxon>Eukaryota</taxon>
        <taxon>Viridiplantae</taxon>
        <taxon>Streptophyta</taxon>
        <taxon>Embryophyta</taxon>
        <taxon>Tracheophyta</taxon>
        <taxon>Spermatophyta</taxon>
        <taxon>Magnoliopsida</taxon>
        <taxon>eudicotyledons</taxon>
        <taxon>Gunneridae</taxon>
        <taxon>Pentapetalae</taxon>
        <taxon>rosids</taxon>
        <taxon>fabids</taxon>
        <taxon>Fabales</taxon>
        <taxon>Fabaceae</taxon>
        <taxon>Papilionoideae</taxon>
        <taxon>50 kb inversion clade</taxon>
        <taxon>dalbergioids sensu lato</taxon>
        <taxon>Dalbergieae</taxon>
        <taxon>Pterocarpus clade</taxon>
        <taxon>Arachis</taxon>
    </lineage>
</organism>
<reference evidence="3" key="1">
    <citation type="journal article" date="2016" name="Nat. Genet.">
        <title>The genome sequences of Arachis duranensis and Arachis ipaensis, the diploid ancestors of cultivated peanut.</title>
        <authorList>
            <person name="Bertioli D.J."/>
            <person name="Cannon S.B."/>
            <person name="Froenicke L."/>
            <person name="Huang G."/>
            <person name="Farmer A.D."/>
            <person name="Cannon E.K."/>
            <person name="Liu X."/>
            <person name="Gao D."/>
            <person name="Clevenger J."/>
            <person name="Dash S."/>
            <person name="Ren L."/>
            <person name="Moretzsohn M.C."/>
            <person name="Shirasawa K."/>
            <person name="Huang W."/>
            <person name="Vidigal B."/>
            <person name="Abernathy B."/>
            <person name="Chu Y."/>
            <person name="Niederhuth C.E."/>
            <person name="Umale P."/>
            <person name="Araujo A.C."/>
            <person name="Kozik A."/>
            <person name="Kim K.D."/>
            <person name="Burow M.D."/>
            <person name="Varshney R.K."/>
            <person name="Wang X."/>
            <person name="Zhang X."/>
            <person name="Barkley N."/>
            <person name="Guimaraes P.M."/>
            <person name="Isobe S."/>
            <person name="Guo B."/>
            <person name="Liao B."/>
            <person name="Stalker H.T."/>
            <person name="Schmitz R.J."/>
            <person name="Scheffler B.E."/>
            <person name="Leal-Bertioli S.C."/>
            <person name="Xun X."/>
            <person name="Jackson S.A."/>
            <person name="Michelmore R."/>
            <person name="Ozias-Akins P."/>
        </authorList>
    </citation>
    <scope>NUCLEOTIDE SEQUENCE [LARGE SCALE GENOMIC DNA]</scope>
    <source>
        <strain evidence="3">cv. V14167</strain>
    </source>
</reference>